<organism evidence="2 3">
    <name type="scientific">Falsibacillus pallidus</name>
    <dbReference type="NCBI Taxonomy" id="493781"/>
    <lineage>
        <taxon>Bacteria</taxon>
        <taxon>Bacillati</taxon>
        <taxon>Bacillota</taxon>
        <taxon>Bacilli</taxon>
        <taxon>Bacillales</taxon>
        <taxon>Bacillaceae</taxon>
        <taxon>Falsibacillus</taxon>
    </lineage>
</organism>
<comment type="caution">
    <text evidence="2">The sequence shown here is derived from an EMBL/GenBank/DDBJ whole genome shotgun (WGS) entry which is preliminary data.</text>
</comment>
<accession>A0A370GSM8</accession>
<keyword evidence="3" id="KW-1185">Reference proteome</keyword>
<evidence type="ECO:0000313" key="2">
    <source>
        <dbReference type="EMBL" id="RDI45524.1"/>
    </source>
</evidence>
<proteinExistence type="predicted"/>
<gene>
    <name evidence="2" type="ORF">DFR59_102152</name>
</gene>
<dbReference type="EMBL" id="QQAY01000002">
    <property type="protein sequence ID" value="RDI45524.1"/>
    <property type="molecule type" value="Genomic_DNA"/>
</dbReference>
<dbReference type="RefSeq" id="WP_170137262.1">
    <property type="nucleotide sequence ID" value="NZ_QQAY01000002.1"/>
</dbReference>
<feature type="region of interest" description="Disordered" evidence="1">
    <location>
        <begin position="26"/>
        <end position="58"/>
    </location>
</feature>
<feature type="compositionally biased region" description="Basic and acidic residues" evidence="1">
    <location>
        <begin position="27"/>
        <end position="41"/>
    </location>
</feature>
<sequence>MAWFISFVSSVLVFAFLVDRKRKKIRNNPDKLTHPHAKAGDDQNFMMGDNKHNNGGGF</sequence>
<evidence type="ECO:0000313" key="3">
    <source>
        <dbReference type="Proteomes" id="UP000255326"/>
    </source>
</evidence>
<dbReference type="Proteomes" id="UP000255326">
    <property type="component" value="Unassembled WGS sequence"/>
</dbReference>
<protein>
    <submittedName>
        <fullName evidence="2">Uncharacterized protein</fullName>
    </submittedName>
</protein>
<dbReference type="AlphaFoldDB" id="A0A370GSM8"/>
<reference evidence="2 3" key="1">
    <citation type="submission" date="2018-07" db="EMBL/GenBank/DDBJ databases">
        <title>Genomic Encyclopedia of Type Strains, Phase IV (KMG-IV): sequencing the most valuable type-strain genomes for metagenomic binning, comparative biology and taxonomic classification.</title>
        <authorList>
            <person name="Goeker M."/>
        </authorList>
    </citation>
    <scope>NUCLEOTIDE SEQUENCE [LARGE SCALE GENOMIC DNA]</scope>
    <source>
        <strain evidence="2 3">DSM 25281</strain>
    </source>
</reference>
<evidence type="ECO:0000256" key="1">
    <source>
        <dbReference type="SAM" id="MobiDB-lite"/>
    </source>
</evidence>
<name>A0A370GSM8_9BACI</name>